<feature type="coiled-coil region" evidence="1">
    <location>
        <begin position="20"/>
        <end position="47"/>
    </location>
</feature>
<accession>A0ABR0QQ55</accession>
<sequence length="106" mass="12252">MLDETVKENDKMIVKMDVTLKPNEKKLNDVKATLKKYENQNDDISDVGRLEPGCNELVKKLISPTKFIKSKEMVTTSPFETGKKMNRKHVYTIVERPDKLDLVVTR</sequence>
<organism evidence="2 3">
    <name type="scientific">Gossypium arboreum</name>
    <name type="common">Tree cotton</name>
    <name type="synonym">Gossypium nanking</name>
    <dbReference type="NCBI Taxonomy" id="29729"/>
    <lineage>
        <taxon>Eukaryota</taxon>
        <taxon>Viridiplantae</taxon>
        <taxon>Streptophyta</taxon>
        <taxon>Embryophyta</taxon>
        <taxon>Tracheophyta</taxon>
        <taxon>Spermatophyta</taxon>
        <taxon>Magnoliopsida</taxon>
        <taxon>eudicotyledons</taxon>
        <taxon>Gunneridae</taxon>
        <taxon>Pentapetalae</taxon>
        <taxon>rosids</taxon>
        <taxon>malvids</taxon>
        <taxon>Malvales</taxon>
        <taxon>Malvaceae</taxon>
        <taxon>Malvoideae</taxon>
        <taxon>Gossypium</taxon>
    </lineage>
</organism>
<evidence type="ECO:0000256" key="1">
    <source>
        <dbReference type="SAM" id="Coils"/>
    </source>
</evidence>
<comment type="caution">
    <text evidence="2">The sequence shown here is derived from an EMBL/GenBank/DDBJ whole genome shotgun (WGS) entry which is preliminary data.</text>
</comment>
<gene>
    <name evidence="2" type="ORF">PVK06_009905</name>
</gene>
<reference evidence="2 3" key="1">
    <citation type="submission" date="2023-03" db="EMBL/GenBank/DDBJ databases">
        <title>WGS of Gossypium arboreum.</title>
        <authorList>
            <person name="Yu D."/>
        </authorList>
    </citation>
    <scope>NUCLEOTIDE SEQUENCE [LARGE SCALE GENOMIC DNA]</scope>
    <source>
        <tissue evidence="2">Leaf</tissue>
    </source>
</reference>
<evidence type="ECO:0000313" key="3">
    <source>
        <dbReference type="Proteomes" id="UP001358586"/>
    </source>
</evidence>
<proteinExistence type="predicted"/>
<dbReference type="EMBL" id="JARKNE010000003">
    <property type="protein sequence ID" value="KAK5840997.1"/>
    <property type="molecule type" value="Genomic_DNA"/>
</dbReference>
<dbReference type="Proteomes" id="UP001358586">
    <property type="component" value="Chromosome 3"/>
</dbReference>
<protein>
    <submittedName>
        <fullName evidence="2">Uncharacterized protein</fullName>
    </submittedName>
</protein>
<evidence type="ECO:0000313" key="2">
    <source>
        <dbReference type="EMBL" id="KAK5840997.1"/>
    </source>
</evidence>
<keyword evidence="3" id="KW-1185">Reference proteome</keyword>
<keyword evidence="1" id="KW-0175">Coiled coil</keyword>
<name>A0ABR0QQ55_GOSAR</name>